<name>A0A0C3FKW2_PILCF</name>
<dbReference type="InterPro" id="IPR041168">
    <property type="entry name" value="LodA_N"/>
</dbReference>
<reference evidence="3 4" key="1">
    <citation type="submission" date="2014-04" db="EMBL/GenBank/DDBJ databases">
        <authorList>
            <consortium name="DOE Joint Genome Institute"/>
            <person name="Kuo A."/>
            <person name="Tarkka M."/>
            <person name="Buscot F."/>
            <person name="Kohler A."/>
            <person name="Nagy L.G."/>
            <person name="Floudas D."/>
            <person name="Copeland A."/>
            <person name="Barry K.W."/>
            <person name="Cichocki N."/>
            <person name="Veneault-Fourrey C."/>
            <person name="LaButti K."/>
            <person name="Lindquist E.A."/>
            <person name="Lipzen A."/>
            <person name="Lundell T."/>
            <person name="Morin E."/>
            <person name="Murat C."/>
            <person name="Sun H."/>
            <person name="Tunlid A."/>
            <person name="Henrissat B."/>
            <person name="Grigoriev I.V."/>
            <person name="Hibbett D.S."/>
            <person name="Martin F."/>
            <person name="Nordberg H.P."/>
            <person name="Cantor M.N."/>
            <person name="Hua S.X."/>
        </authorList>
    </citation>
    <scope>NUCLEOTIDE SEQUENCE [LARGE SCALE GENOMIC DNA]</scope>
    <source>
        <strain evidence="3 4">F 1598</strain>
    </source>
</reference>
<dbReference type="OrthoDB" id="3253404at2759"/>
<organism evidence="3 4">
    <name type="scientific">Piloderma croceum (strain F 1598)</name>
    <dbReference type="NCBI Taxonomy" id="765440"/>
    <lineage>
        <taxon>Eukaryota</taxon>
        <taxon>Fungi</taxon>
        <taxon>Dikarya</taxon>
        <taxon>Basidiomycota</taxon>
        <taxon>Agaricomycotina</taxon>
        <taxon>Agaricomycetes</taxon>
        <taxon>Agaricomycetidae</taxon>
        <taxon>Atheliales</taxon>
        <taxon>Atheliaceae</taxon>
        <taxon>Piloderma</taxon>
    </lineage>
</organism>
<reference evidence="4" key="2">
    <citation type="submission" date="2015-01" db="EMBL/GenBank/DDBJ databases">
        <title>Evolutionary Origins and Diversification of the Mycorrhizal Mutualists.</title>
        <authorList>
            <consortium name="DOE Joint Genome Institute"/>
            <consortium name="Mycorrhizal Genomics Consortium"/>
            <person name="Kohler A."/>
            <person name="Kuo A."/>
            <person name="Nagy L.G."/>
            <person name="Floudas D."/>
            <person name="Copeland A."/>
            <person name="Barry K.W."/>
            <person name="Cichocki N."/>
            <person name="Veneault-Fourrey C."/>
            <person name="LaButti K."/>
            <person name="Lindquist E.A."/>
            <person name="Lipzen A."/>
            <person name="Lundell T."/>
            <person name="Morin E."/>
            <person name="Murat C."/>
            <person name="Riley R."/>
            <person name="Ohm R."/>
            <person name="Sun H."/>
            <person name="Tunlid A."/>
            <person name="Henrissat B."/>
            <person name="Grigoriev I.V."/>
            <person name="Hibbett D.S."/>
            <person name="Martin F."/>
        </authorList>
    </citation>
    <scope>NUCLEOTIDE SEQUENCE [LARGE SCALE GENOMIC DNA]</scope>
    <source>
        <strain evidence="4">F 1598</strain>
    </source>
</reference>
<feature type="domain" description="L-Lysine epsilon oxidase N-terminal" evidence="1">
    <location>
        <begin position="29"/>
        <end position="249"/>
    </location>
</feature>
<evidence type="ECO:0000259" key="1">
    <source>
        <dbReference type="Pfam" id="PF17990"/>
    </source>
</evidence>
<dbReference type="InterPro" id="IPR033798">
    <property type="entry name" value="LodA-like"/>
</dbReference>
<evidence type="ECO:0000313" key="3">
    <source>
        <dbReference type="EMBL" id="KIM80116.1"/>
    </source>
</evidence>
<evidence type="ECO:0000259" key="2">
    <source>
        <dbReference type="Pfam" id="PF18417"/>
    </source>
</evidence>
<dbReference type="CDD" id="cd14730">
    <property type="entry name" value="LodA_like"/>
    <property type="match status" value="1"/>
</dbReference>
<dbReference type="Pfam" id="PF17990">
    <property type="entry name" value="LodA_N"/>
    <property type="match status" value="1"/>
</dbReference>
<proteinExistence type="predicted"/>
<evidence type="ECO:0000313" key="4">
    <source>
        <dbReference type="Proteomes" id="UP000054166"/>
    </source>
</evidence>
<accession>A0A0C3FKW2</accession>
<dbReference type="InParanoid" id="A0A0C3FKW2"/>
<feature type="domain" description="L-lysine epsilon oxidase C-terminal" evidence="2">
    <location>
        <begin position="378"/>
        <end position="512"/>
    </location>
</feature>
<dbReference type="EMBL" id="KN833005">
    <property type="protein sequence ID" value="KIM80116.1"/>
    <property type="molecule type" value="Genomic_DNA"/>
</dbReference>
<dbReference type="HOGENOM" id="CLU_012035_1_0_1"/>
<protein>
    <recommendedName>
        <fullName evidence="5">L-lysine epsilon oxidase C-terminal domain-containing protein</fullName>
    </recommendedName>
</protein>
<sequence>MTPKPVYDPSEDSSYKSVTAGDIATLEIFPPVGIARLGDSDKEYFFAPEVPGNISPPTPDGNFRDDQQKIRRQAARFRVYAYDKKGSLLGEVNCKNGYRLTWTVHVANKKGSFTKFKGRYKQVTGDRRNPDVDSDLPLDKRSHLIVDPNEKTIVYGLGPQIVKLEGEFYGSKDDPTTVYLGELHVDGTGRLVFLGGRGYSQSVADVGKPQPEVISEFDNTDWVDDTSDGWVSVKVTATKFSKSSGHKATILCAPSKFAWGVYMPTTLYDIMEDIYDQKNKPNRTEDEVDVEFYTRIYPVLLATYTLSWTNNKALEGHGPFGKGNFLSPDVKKDLISITTNNLKNEIFRRLRAPDYRNKDQAVATYMPRLSGDNGDMPEPGEISEDTDPIKRFAALTKLQYDCFKAWKDGKFSVVEPKRVTKIEDVNLSDQPRYLTRAHLELTIGDPLYPGIEMWWLAKLPDTYDFECKLDPPFRVNHDTILPGHLTRGLSLPWQADFDLCNTHWWPAVRPDIVVTKADYEETMKRGSGTAEQKLAIATTTRRNWTRGLRDTTNYISYPGSTDMVKFWSYLGFVKQYPGTDPPVYLESERRKLPNPT</sequence>
<dbReference type="InterPro" id="IPR041173">
    <property type="entry name" value="LodA_C"/>
</dbReference>
<dbReference type="Proteomes" id="UP000054166">
    <property type="component" value="Unassembled WGS sequence"/>
</dbReference>
<dbReference type="STRING" id="765440.A0A0C3FKW2"/>
<dbReference type="AlphaFoldDB" id="A0A0C3FKW2"/>
<evidence type="ECO:0008006" key="5">
    <source>
        <dbReference type="Google" id="ProtNLM"/>
    </source>
</evidence>
<dbReference type="Pfam" id="PF18417">
    <property type="entry name" value="LodA_C"/>
    <property type="match status" value="1"/>
</dbReference>
<gene>
    <name evidence="3" type="ORF">PILCRDRAFT_89732</name>
</gene>
<keyword evidence="4" id="KW-1185">Reference proteome</keyword>